<dbReference type="InterPro" id="IPR001754">
    <property type="entry name" value="OMPdeCOase_dom"/>
</dbReference>
<evidence type="ECO:0000256" key="6">
    <source>
        <dbReference type="ARBA" id="ARBA00012321"/>
    </source>
</evidence>
<feature type="active site" description="For OMPdecase activity" evidence="16">
    <location>
        <position position="307"/>
    </location>
</feature>
<dbReference type="InterPro" id="IPR029057">
    <property type="entry name" value="PRTase-like"/>
</dbReference>
<feature type="binding site" evidence="17">
    <location>
        <position position="252"/>
    </location>
    <ligand>
        <name>substrate</name>
    </ligand>
</feature>
<dbReference type="Gramene" id="TuG1812G0300005341.01.T02">
    <property type="protein sequence ID" value="TuG1812G0300005341.01.T02"/>
    <property type="gene ID" value="TuG1812G0300005341.01"/>
</dbReference>
<reference evidence="21" key="1">
    <citation type="journal article" date="2013" name="Nature">
        <title>Draft genome of the wheat A-genome progenitor Triticum urartu.</title>
        <authorList>
            <person name="Ling H.Q."/>
            <person name="Zhao S."/>
            <person name="Liu D."/>
            <person name="Wang J."/>
            <person name="Sun H."/>
            <person name="Zhang C."/>
            <person name="Fan H."/>
            <person name="Li D."/>
            <person name="Dong L."/>
            <person name="Tao Y."/>
            <person name="Gao C."/>
            <person name="Wu H."/>
            <person name="Li Y."/>
            <person name="Cui Y."/>
            <person name="Guo X."/>
            <person name="Zheng S."/>
            <person name="Wang B."/>
            <person name="Yu K."/>
            <person name="Liang Q."/>
            <person name="Yang W."/>
            <person name="Lou X."/>
            <person name="Chen J."/>
            <person name="Feng M."/>
            <person name="Jian J."/>
            <person name="Zhang X."/>
            <person name="Luo G."/>
            <person name="Jiang Y."/>
            <person name="Liu J."/>
            <person name="Wang Z."/>
            <person name="Sha Y."/>
            <person name="Zhang B."/>
            <person name="Wu H."/>
            <person name="Tang D."/>
            <person name="Shen Q."/>
            <person name="Xue P."/>
            <person name="Zou S."/>
            <person name="Wang X."/>
            <person name="Liu X."/>
            <person name="Wang F."/>
            <person name="Yang Y."/>
            <person name="An X."/>
            <person name="Dong Z."/>
            <person name="Zhang K."/>
            <person name="Zhang X."/>
            <person name="Luo M.C."/>
            <person name="Dvorak J."/>
            <person name="Tong Y."/>
            <person name="Wang J."/>
            <person name="Yang H."/>
            <person name="Li Z."/>
            <person name="Wang D."/>
            <person name="Zhang A."/>
            <person name="Wang J."/>
        </authorList>
    </citation>
    <scope>NUCLEOTIDE SEQUENCE</scope>
    <source>
        <strain evidence="21">cv. G1812</strain>
    </source>
</reference>
<dbReference type="InterPro" id="IPR018089">
    <property type="entry name" value="OMPdecase_AS"/>
</dbReference>
<comment type="pathway">
    <text evidence="2">Pyrimidine metabolism; UMP biosynthesis via de novo pathway; UMP from orotate: step 1/2.</text>
</comment>
<dbReference type="HAMAP" id="MF_01208">
    <property type="entry name" value="PyrE"/>
    <property type="match status" value="1"/>
</dbReference>
<dbReference type="FunFam" id="3.20.20.70:FF:000092">
    <property type="entry name" value="Uridine monophosphate synthetase"/>
    <property type="match status" value="1"/>
</dbReference>
<dbReference type="SUPFAM" id="SSF51366">
    <property type="entry name" value="Ribulose-phoshate binding barrel"/>
    <property type="match status" value="1"/>
</dbReference>
<dbReference type="Gene3D" id="3.20.20.70">
    <property type="entry name" value="Aldolase class I"/>
    <property type="match status" value="1"/>
</dbReference>
<evidence type="ECO:0000256" key="8">
    <source>
        <dbReference type="ARBA" id="ARBA00022676"/>
    </source>
</evidence>
<feature type="compositionally biased region" description="Basic and acidic residues" evidence="18">
    <location>
        <begin position="449"/>
        <end position="466"/>
    </location>
</feature>
<keyword evidence="13" id="KW-0511">Multifunctional enzyme</keyword>
<feature type="active site" description="For OMPdecase activity" evidence="16">
    <location>
        <position position="305"/>
    </location>
</feature>
<dbReference type="InterPro" id="IPR000836">
    <property type="entry name" value="PRTase_dom"/>
</dbReference>
<dbReference type="InterPro" id="IPR014732">
    <property type="entry name" value="OMPdecase"/>
</dbReference>
<evidence type="ECO:0000256" key="16">
    <source>
        <dbReference type="PIRSR" id="PIRSR614732-1"/>
    </source>
</evidence>
<keyword evidence="12" id="KW-0456">Lyase</keyword>
<dbReference type="EC" id="4.1.1.23" evidence="6"/>
<feature type="binding site" evidence="17">
    <location>
        <position position="365"/>
    </location>
    <ligand>
        <name>substrate</name>
    </ligand>
</feature>
<evidence type="ECO:0000256" key="17">
    <source>
        <dbReference type="PIRSR" id="PIRSR614732-2"/>
    </source>
</evidence>
<comment type="similarity">
    <text evidence="3">In the N-terminal section; belongs to the purine/pyrimidine phosphoribosyltransferase family.</text>
</comment>
<evidence type="ECO:0000256" key="11">
    <source>
        <dbReference type="ARBA" id="ARBA00022975"/>
    </source>
</evidence>
<evidence type="ECO:0000256" key="14">
    <source>
        <dbReference type="ARBA" id="ARBA00049126"/>
    </source>
</evidence>
<reference evidence="20" key="3">
    <citation type="submission" date="2022-06" db="UniProtKB">
        <authorList>
            <consortium name="EnsemblPlants"/>
        </authorList>
    </citation>
    <scope>IDENTIFICATION</scope>
</reference>
<dbReference type="EnsemblPlants" id="TuG1812G0300005341.01.T02">
    <property type="protein sequence ID" value="TuG1812G0300005341.01.T02"/>
    <property type="gene ID" value="TuG1812G0300005341.01"/>
</dbReference>
<organism evidence="20 21">
    <name type="scientific">Triticum urartu</name>
    <name type="common">Red wild einkorn</name>
    <name type="synonym">Crithodium urartu</name>
    <dbReference type="NCBI Taxonomy" id="4572"/>
    <lineage>
        <taxon>Eukaryota</taxon>
        <taxon>Viridiplantae</taxon>
        <taxon>Streptophyta</taxon>
        <taxon>Embryophyta</taxon>
        <taxon>Tracheophyta</taxon>
        <taxon>Spermatophyta</taxon>
        <taxon>Magnoliopsida</taxon>
        <taxon>Liliopsida</taxon>
        <taxon>Poales</taxon>
        <taxon>Poaceae</taxon>
        <taxon>BOP clade</taxon>
        <taxon>Pooideae</taxon>
        <taxon>Triticodae</taxon>
        <taxon>Triticeae</taxon>
        <taxon>Triticinae</taxon>
        <taxon>Triticum</taxon>
    </lineage>
</organism>
<feature type="binding site" evidence="17">
    <location>
        <position position="274"/>
    </location>
    <ligand>
        <name>substrate</name>
    </ligand>
</feature>
<comment type="catalytic activity">
    <reaction evidence="14">
        <text>orotidine 5'-phosphate + diphosphate = orotate + 5-phospho-alpha-D-ribose 1-diphosphate</text>
        <dbReference type="Rhea" id="RHEA:10380"/>
        <dbReference type="ChEBI" id="CHEBI:30839"/>
        <dbReference type="ChEBI" id="CHEBI:33019"/>
        <dbReference type="ChEBI" id="CHEBI:57538"/>
        <dbReference type="ChEBI" id="CHEBI:58017"/>
        <dbReference type="EC" id="2.4.2.10"/>
    </reaction>
</comment>
<evidence type="ECO:0000256" key="15">
    <source>
        <dbReference type="ARBA" id="ARBA00049157"/>
    </source>
</evidence>
<evidence type="ECO:0000256" key="18">
    <source>
        <dbReference type="SAM" id="MobiDB-lite"/>
    </source>
</evidence>
<evidence type="ECO:0000256" key="10">
    <source>
        <dbReference type="ARBA" id="ARBA00022793"/>
    </source>
</evidence>
<protein>
    <recommendedName>
        <fullName evidence="7">Uridine 5'-monophosphate synthase</fullName>
        <ecNumber evidence="5">2.4.2.10</ecNumber>
        <ecNumber evidence="6">4.1.1.23</ecNumber>
    </recommendedName>
</protein>
<dbReference type="PROSITE" id="PS00156">
    <property type="entry name" value="OMPDECASE"/>
    <property type="match status" value="1"/>
</dbReference>
<dbReference type="EC" id="2.4.2.10" evidence="5"/>
<evidence type="ECO:0000256" key="3">
    <source>
        <dbReference type="ARBA" id="ARBA00006221"/>
    </source>
</evidence>
<dbReference type="SMART" id="SM00934">
    <property type="entry name" value="OMPdecase"/>
    <property type="match status" value="1"/>
</dbReference>
<evidence type="ECO:0000256" key="4">
    <source>
        <dbReference type="ARBA" id="ARBA00009769"/>
    </source>
</evidence>
<evidence type="ECO:0000256" key="5">
    <source>
        <dbReference type="ARBA" id="ARBA00011971"/>
    </source>
</evidence>
<name>A0A8R7PZ06_TRIUA</name>
<dbReference type="SUPFAM" id="SSF53271">
    <property type="entry name" value="PRTase-like"/>
    <property type="match status" value="1"/>
</dbReference>
<dbReference type="InterPro" id="IPR011060">
    <property type="entry name" value="RibuloseP-bd_barrel"/>
</dbReference>
<dbReference type="PANTHER" id="PTHR19278">
    <property type="entry name" value="OROTATE PHOSPHORIBOSYLTRANSFERASE"/>
    <property type="match status" value="1"/>
</dbReference>
<dbReference type="PANTHER" id="PTHR19278:SF9">
    <property type="entry name" value="URIDINE 5'-MONOPHOSPHATE SYNTHASE"/>
    <property type="match status" value="1"/>
</dbReference>
<dbReference type="GO" id="GO:0004590">
    <property type="term" value="F:orotidine-5'-phosphate decarboxylase activity"/>
    <property type="evidence" value="ECO:0007669"/>
    <property type="project" value="UniProtKB-EC"/>
</dbReference>
<evidence type="ECO:0000313" key="20">
    <source>
        <dbReference type="EnsemblPlants" id="TuG1812G0300005341.01.T02"/>
    </source>
</evidence>
<evidence type="ECO:0000256" key="13">
    <source>
        <dbReference type="ARBA" id="ARBA00023268"/>
    </source>
</evidence>
<dbReference type="Gene3D" id="3.40.50.2020">
    <property type="match status" value="1"/>
</dbReference>
<dbReference type="NCBIfam" id="TIGR00336">
    <property type="entry name" value="pyrE"/>
    <property type="match status" value="1"/>
</dbReference>
<evidence type="ECO:0000256" key="2">
    <source>
        <dbReference type="ARBA" id="ARBA00004889"/>
    </source>
</evidence>
<dbReference type="InterPro" id="IPR023031">
    <property type="entry name" value="OPRT"/>
</dbReference>
<dbReference type="GO" id="GO:0006207">
    <property type="term" value="P:'de novo' pyrimidine nucleobase biosynthetic process"/>
    <property type="evidence" value="ECO:0007669"/>
    <property type="project" value="InterPro"/>
</dbReference>
<dbReference type="Proteomes" id="UP000015106">
    <property type="component" value="Chromosome 3"/>
</dbReference>
<evidence type="ECO:0000256" key="1">
    <source>
        <dbReference type="ARBA" id="ARBA00004861"/>
    </source>
</evidence>
<sequence>MDAAALETLILDLHAIEAVKLGSFVLKSGITSPIYLDLRALVSHPRLLAAIASLLAALPATRPYGILCGVPYTALPIASVLSVDRGLPMLMRRKEVKTHGTAKAIEGSFRAGDTVLIIEDLVTSGASVLETAAPLRAEGLVVADAFVVVDREQGGRENLAANGITLHSLMTLTEVLAVLLRHGKVTEEKAAEVKQFLDANRKVTVPGAAAAAKPKVVRKGFPERAALAKNPMGKKLFEVMEAKQSNLCVSADVGTAKELLELAEKVGSEICMLKTHVDILSDFTPDFGTKLRSIAEKHNFLIFEDRKFADIGNTVTMQYEGGIFRILEWADIVNAHVIPGPGIVDGLKLKGLPKGRGLLLLAEMSSAGNLAQGDYTAAAVKIAEQHSDFVIGFISVNPASWSVAPSSPAFIHATPGVQMVSGGDALGQQYTTPFSVSDKRQRQRHNHCGPRDHQGERPRADGEGVPRPRVAGVPVQLVRKAAAQTQTPLSV</sequence>
<evidence type="ECO:0000259" key="19">
    <source>
        <dbReference type="SMART" id="SM00934"/>
    </source>
</evidence>
<evidence type="ECO:0000256" key="9">
    <source>
        <dbReference type="ARBA" id="ARBA00022679"/>
    </source>
</evidence>
<accession>A0A8R7PZ06</accession>
<dbReference type="CDD" id="cd06223">
    <property type="entry name" value="PRTases_typeI"/>
    <property type="match status" value="1"/>
</dbReference>
<comment type="similarity">
    <text evidence="4">In the C-terminal section; belongs to the OMP decarboxylase family.</text>
</comment>
<feature type="active site" description="For OMPdecase activity" evidence="16">
    <location>
        <position position="310"/>
    </location>
</feature>
<feature type="region of interest" description="Disordered" evidence="18">
    <location>
        <begin position="428"/>
        <end position="473"/>
    </location>
</feature>
<dbReference type="NCBIfam" id="TIGR01740">
    <property type="entry name" value="pyrF"/>
    <property type="match status" value="1"/>
</dbReference>
<keyword evidence="10" id="KW-0210">Decarboxylase</keyword>
<dbReference type="CDD" id="cd04725">
    <property type="entry name" value="OMP_decarboxylase_like"/>
    <property type="match status" value="1"/>
</dbReference>
<keyword evidence="21" id="KW-1185">Reference proteome</keyword>
<dbReference type="AlphaFoldDB" id="A0A8R7PZ06"/>
<evidence type="ECO:0000313" key="21">
    <source>
        <dbReference type="Proteomes" id="UP000015106"/>
    </source>
</evidence>
<evidence type="ECO:0000256" key="12">
    <source>
        <dbReference type="ARBA" id="ARBA00023239"/>
    </source>
</evidence>
<proteinExistence type="inferred from homology"/>
<dbReference type="Pfam" id="PF00215">
    <property type="entry name" value="OMPdecase"/>
    <property type="match status" value="1"/>
</dbReference>
<keyword evidence="8" id="KW-0328">Glycosyltransferase</keyword>
<keyword evidence="9" id="KW-0808">Transferase</keyword>
<dbReference type="InterPro" id="IPR004467">
    <property type="entry name" value="Or_phspho_trans_dom"/>
</dbReference>
<feature type="domain" description="Orotidine 5'-phosphate decarboxylase" evidence="19">
    <location>
        <begin position="246"/>
        <end position="481"/>
    </location>
</feature>
<reference evidence="20" key="2">
    <citation type="submission" date="2018-03" db="EMBL/GenBank/DDBJ databases">
        <title>The Triticum urartu genome reveals the dynamic nature of wheat genome evolution.</title>
        <authorList>
            <person name="Ling H."/>
            <person name="Ma B."/>
            <person name="Shi X."/>
            <person name="Liu H."/>
            <person name="Dong L."/>
            <person name="Sun H."/>
            <person name="Cao Y."/>
            <person name="Gao Q."/>
            <person name="Zheng S."/>
            <person name="Li Y."/>
            <person name="Yu Y."/>
            <person name="Du H."/>
            <person name="Qi M."/>
            <person name="Li Y."/>
            <person name="Yu H."/>
            <person name="Cui Y."/>
            <person name="Wang N."/>
            <person name="Chen C."/>
            <person name="Wu H."/>
            <person name="Zhao Y."/>
            <person name="Zhang J."/>
            <person name="Li Y."/>
            <person name="Zhou W."/>
            <person name="Zhang B."/>
            <person name="Hu W."/>
            <person name="Eijk M."/>
            <person name="Tang J."/>
            <person name="Witsenboer H."/>
            <person name="Zhao S."/>
            <person name="Li Z."/>
            <person name="Zhang A."/>
            <person name="Wang D."/>
            <person name="Liang C."/>
        </authorList>
    </citation>
    <scope>NUCLEOTIDE SEQUENCE [LARGE SCALE GENOMIC DNA]</scope>
    <source>
        <strain evidence="20">cv. G1812</strain>
    </source>
</reference>
<comment type="pathway">
    <text evidence="1">Pyrimidine metabolism; UMP biosynthesis via de novo pathway; UMP from orotate: step 2/2.</text>
</comment>
<keyword evidence="11" id="KW-0665">Pyrimidine biosynthesis</keyword>
<dbReference type="GO" id="GO:0004588">
    <property type="term" value="F:orotate phosphoribosyltransferase activity"/>
    <property type="evidence" value="ECO:0007669"/>
    <property type="project" value="UniProtKB-EC"/>
</dbReference>
<gene>
    <name evidence="20" type="primary">LOC125546114</name>
</gene>
<dbReference type="InterPro" id="IPR013785">
    <property type="entry name" value="Aldolase_TIM"/>
</dbReference>
<feature type="binding site" evidence="17">
    <location>
        <position position="428"/>
    </location>
    <ligand>
        <name>substrate</name>
    </ligand>
</feature>
<evidence type="ECO:0000256" key="7">
    <source>
        <dbReference type="ARBA" id="ARBA00015047"/>
    </source>
</evidence>
<comment type="catalytic activity">
    <reaction evidence="15">
        <text>orotidine 5'-phosphate + H(+) = UMP + CO2</text>
        <dbReference type="Rhea" id="RHEA:11596"/>
        <dbReference type="ChEBI" id="CHEBI:15378"/>
        <dbReference type="ChEBI" id="CHEBI:16526"/>
        <dbReference type="ChEBI" id="CHEBI:57538"/>
        <dbReference type="ChEBI" id="CHEBI:57865"/>
        <dbReference type="EC" id="4.1.1.23"/>
    </reaction>
</comment>
<dbReference type="FunFam" id="3.40.50.2020:FF:000025">
    <property type="entry name" value="Uridine monophosphate synthetase"/>
    <property type="match status" value="1"/>
</dbReference>
<dbReference type="GO" id="GO:0044205">
    <property type="term" value="P:'de novo' UMP biosynthetic process"/>
    <property type="evidence" value="ECO:0007669"/>
    <property type="project" value="InterPro"/>
</dbReference>